<dbReference type="STRING" id="1798.AWC30_00030"/>
<gene>
    <name evidence="2" type="ORF">AWC30_00030</name>
</gene>
<evidence type="ECO:0000259" key="1">
    <source>
        <dbReference type="Pfam" id="PF00934"/>
    </source>
</evidence>
<dbReference type="EMBL" id="LQPZ01000012">
    <property type="protein sequence ID" value="ORX07353.1"/>
    <property type="molecule type" value="Genomic_DNA"/>
</dbReference>
<dbReference type="Pfam" id="PF00934">
    <property type="entry name" value="PE"/>
    <property type="match status" value="1"/>
</dbReference>
<feature type="domain" description="PE" evidence="1">
    <location>
        <begin position="4"/>
        <end position="94"/>
    </location>
</feature>
<accession>A0A1X2ENS9</accession>
<dbReference type="Proteomes" id="UP000193090">
    <property type="component" value="Unassembled WGS sequence"/>
</dbReference>
<evidence type="ECO:0000313" key="3">
    <source>
        <dbReference type="Proteomes" id="UP000193090"/>
    </source>
</evidence>
<comment type="caution">
    <text evidence="2">The sequence shown here is derived from an EMBL/GenBank/DDBJ whole genome shotgun (WGS) entry which is preliminary data.</text>
</comment>
<evidence type="ECO:0000313" key="2">
    <source>
        <dbReference type="EMBL" id="ORX07353.1"/>
    </source>
</evidence>
<dbReference type="RefSeq" id="WP_085108956.1">
    <property type="nucleotide sequence ID" value="NZ_JACKSN010000140.1"/>
</dbReference>
<protein>
    <submittedName>
        <fullName evidence="2">PE family protein</fullName>
    </submittedName>
</protein>
<proteinExistence type="predicted"/>
<dbReference type="OrthoDB" id="4753186at2"/>
<dbReference type="InterPro" id="IPR038332">
    <property type="entry name" value="PPE_sf"/>
</dbReference>
<keyword evidence="3" id="KW-1185">Reference proteome</keyword>
<dbReference type="AlphaFoldDB" id="A0A1X2ENS9"/>
<reference evidence="2 3" key="1">
    <citation type="submission" date="2016-01" db="EMBL/GenBank/DDBJ databases">
        <title>The new phylogeny of the genus Mycobacterium.</title>
        <authorList>
            <person name="Tarcisio F."/>
            <person name="Conor M."/>
            <person name="Antonella G."/>
            <person name="Elisabetta G."/>
            <person name="Giulia F.S."/>
            <person name="Sara T."/>
            <person name="Anna F."/>
            <person name="Clotilde B."/>
            <person name="Roberto B."/>
            <person name="Veronica D.S."/>
            <person name="Fabio R."/>
            <person name="Monica P."/>
            <person name="Olivier J."/>
            <person name="Enrico T."/>
            <person name="Nicola S."/>
        </authorList>
    </citation>
    <scope>NUCLEOTIDE SEQUENCE [LARGE SCALE GENOMIC DNA]</scope>
    <source>
        <strain evidence="2 3">DSM 44153</strain>
    </source>
</reference>
<dbReference type="InterPro" id="IPR000084">
    <property type="entry name" value="PE-PGRS_N"/>
</dbReference>
<sequence>MSFVTTQPEFLTAAAGELSGIGSAINAGNMAAAGPTTGIFPAGADEVSALTTARFVAHAQSYQTVAAQAAAIHEQFVALLASNADAYATAEAANAAGAA</sequence>
<organism evidence="2 3">
    <name type="scientific">Mycolicibacillus trivialis</name>
    <dbReference type="NCBI Taxonomy" id="1798"/>
    <lineage>
        <taxon>Bacteria</taxon>
        <taxon>Bacillati</taxon>
        <taxon>Actinomycetota</taxon>
        <taxon>Actinomycetes</taxon>
        <taxon>Mycobacteriales</taxon>
        <taxon>Mycobacteriaceae</taxon>
        <taxon>Mycolicibacillus</taxon>
    </lineage>
</organism>
<name>A0A1X2ENS9_9MYCO</name>
<dbReference type="Gene3D" id="1.10.287.850">
    <property type="entry name" value="HP0062-like domain"/>
    <property type="match status" value="1"/>
</dbReference>
<dbReference type="SUPFAM" id="SSF140459">
    <property type="entry name" value="PE/PPE dimer-like"/>
    <property type="match status" value="1"/>
</dbReference>